<dbReference type="RefSeq" id="WP_013928956.1">
    <property type="nucleotide sequence ID" value="NC_015703.1"/>
</dbReference>
<organism evidence="1 2">
    <name type="scientific">Runella slithyformis (strain ATCC 29530 / DSM 19594 / LMG 11500 / NCIMB 11436 / LSU 4)</name>
    <dbReference type="NCBI Taxonomy" id="761193"/>
    <lineage>
        <taxon>Bacteria</taxon>
        <taxon>Pseudomonadati</taxon>
        <taxon>Bacteroidota</taxon>
        <taxon>Cytophagia</taxon>
        <taxon>Cytophagales</taxon>
        <taxon>Spirosomataceae</taxon>
        <taxon>Runella</taxon>
    </lineage>
</organism>
<reference evidence="1 2" key="2">
    <citation type="journal article" date="2012" name="Stand. Genomic Sci.">
        <title>Complete genome sequence of the aquatic bacterium Runella slithyformis type strain (LSU 4(T)).</title>
        <authorList>
            <person name="Copeland A."/>
            <person name="Zhang X."/>
            <person name="Misra M."/>
            <person name="Lapidus A."/>
            <person name="Nolan M."/>
            <person name="Lucas S."/>
            <person name="Deshpande S."/>
            <person name="Cheng J.F."/>
            <person name="Tapia R."/>
            <person name="Goodwin L.A."/>
            <person name="Pitluck S."/>
            <person name="Liolios K."/>
            <person name="Pagani I."/>
            <person name="Ivanova N."/>
            <person name="Mikhailova N."/>
            <person name="Pati A."/>
            <person name="Chen A."/>
            <person name="Palaniappan K."/>
            <person name="Land M."/>
            <person name="Hauser L."/>
            <person name="Pan C."/>
            <person name="Jeffries C.D."/>
            <person name="Detter J.C."/>
            <person name="Brambilla E.M."/>
            <person name="Rohde M."/>
            <person name="Djao O.D."/>
            <person name="Goker M."/>
            <person name="Sikorski J."/>
            <person name="Tindall B.J."/>
            <person name="Woyke T."/>
            <person name="Bristow J."/>
            <person name="Eisen J.A."/>
            <person name="Markowitz V."/>
            <person name="Hugenholtz P."/>
            <person name="Kyrpides N.C."/>
            <person name="Klenk H.P."/>
            <person name="Mavromatis K."/>
        </authorList>
    </citation>
    <scope>NUCLEOTIDE SEQUENCE [LARGE SCALE GENOMIC DNA]</scope>
    <source>
        <strain evidence="2">ATCC 29530 / DSM 19594 / LMG 11500 / NCIMB 11436 / LSU 4</strain>
    </source>
</reference>
<dbReference type="AlphaFoldDB" id="A0A7U3ZLY2"/>
<reference evidence="2" key="1">
    <citation type="submission" date="2011-06" db="EMBL/GenBank/DDBJ databases">
        <title>The complete genome of chromosome of Runella slithyformis DSM 19594.</title>
        <authorList>
            <consortium name="US DOE Joint Genome Institute (JGI-PGF)"/>
            <person name="Lucas S."/>
            <person name="Han J."/>
            <person name="Lapidus A."/>
            <person name="Bruce D."/>
            <person name="Goodwin L."/>
            <person name="Pitluck S."/>
            <person name="Peters L."/>
            <person name="Kyrpides N."/>
            <person name="Mavromatis K."/>
            <person name="Ivanova N."/>
            <person name="Ovchinnikova G."/>
            <person name="Zhang X."/>
            <person name="Misra M."/>
            <person name="Detter J.C."/>
            <person name="Tapia R."/>
            <person name="Han C."/>
            <person name="Land M."/>
            <person name="Hauser L."/>
            <person name="Markowitz V."/>
            <person name="Cheng J.-F."/>
            <person name="Hugenholtz P."/>
            <person name="Woyke T."/>
            <person name="Wu D."/>
            <person name="Tindall B."/>
            <person name="Faehrich R."/>
            <person name="Brambilla E."/>
            <person name="Klenk H.-P."/>
            <person name="Eisen J.A."/>
        </authorList>
    </citation>
    <scope>NUCLEOTIDE SEQUENCE [LARGE SCALE GENOMIC DNA]</scope>
    <source>
        <strain evidence="2">ATCC 29530 / DSM 19594 / LMG 11500 / NCIMB 11436 / LSU 4</strain>
    </source>
</reference>
<dbReference type="Proteomes" id="UP000000493">
    <property type="component" value="Chromosome"/>
</dbReference>
<dbReference type="EMBL" id="CP002859">
    <property type="protein sequence ID" value="AEI49651.1"/>
    <property type="molecule type" value="Genomic_DNA"/>
</dbReference>
<dbReference type="KEGG" id="rsi:Runsl_3276"/>
<sequence>MKNDFMCIPVSELLKSNFCSATRDVFNEKDVWILKDKQQKVVAYQVTNEGRPPFEGVYCLLEMQGLPLDLGQDLPIRAFLTGALKLNQ</sequence>
<proteinExistence type="predicted"/>
<evidence type="ECO:0000313" key="1">
    <source>
        <dbReference type="EMBL" id="AEI49651.1"/>
    </source>
</evidence>
<accession>A0A7U3ZLY2</accession>
<protein>
    <submittedName>
        <fullName evidence="1">Uncharacterized protein</fullName>
    </submittedName>
</protein>
<keyword evidence="2" id="KW-1185">Reference proteome</keyword>
<evidence type="ECO:0000313" key="2">
    <source>
        <dbReference type="Proteomes" id="UP000000493"/>
    </source>
</evidence>
<name>A0A7U3ZLY2_RUNSL</name>
<gene>
    <name evidence="1" type="ordered locus">Runsl_3276</name>
</gene>